<dbReference type="SUPFAM" id="SSF53850">
    <property type="entry name" value="Periplasmic binding protein-like II"/>
    <property type="match status" value="1"/>
</dbReference>
<dbReference type="EMBL" id="WWCK01000005">
    <property type="protein sequence ID" value="MYM68871.1"/>
    <property type="molecule type" value="Genomic_DNA"/>
</dbReference>
<reference evidence="6 7" key="1">
    <citation type="submission" date="2019-12" db="EMBL/GenBank/DDBJ databases">
        <title>Novel species isolated from a subtropical stream in China.</title>
        <authorList>
            <person name="Lu H."/>
        </authorList>
    </citation>
    <scope>NUCLEOTIDE SEQUENCE [LARGE SCALE GENOMIC DNA]</scope>
    <source>
        <strain evidence="6 7">FT55W</strain>
    </source>
</reference>
<proteinExistence type="inferred from homology"/>
<evidence type="ECO:0000256" key="2">
    <source>
        <dbReference type="ARBA" id="ARBA00023015"/>
    </source>
</evidence>
<dbReference type="InterPro" id="IPR036388">
    <property type="entry name" value="WH-like_DNA-bd_sf"/>
</dbReference>
<dbReference type="Gene3D" id="1.10.10.10">
    <property type="entry name" value="Winged helix-like DNA-binding domain superfamily/Winged helix DNA-binding domain"/>
    <property type="match status" value="1"/>
</dbReference>
<keyword evidence="7" id="KW-1185">Reference proteome</keyword>
<sequence>MDKARVISLFIGVVRAKSFSQAAVDASLTPQAVSKAVRQLEEHLGVRLFHRTTRSLSLTDEGTRLFELANPGLRLLDDAIDQIQSSRLDVDGLIRVAAPMSIGNSIIVPLLQEFQQRYPGAHFDMQLDDHFTDLVESKIDVGFRAGSPPERNLISRKLGEITLLTCAAPSYLDRHGTPRRVADLAEHRCTGFRQPNTGRLLPWEFHVDGATVYQDVPVVASFNTVEAELTAVLNGMGIGQMPVFMIERELASGALIPLLTPTITANNGVFMYYQQRTQMPLRVRHFIDFVSEQAPLRLQAQRRAVNAAKGK</sequence>
<dbReference type="Gene3D" id="3.40.190.290">
    <property type="match status" value="1"/>
</dbReference>
<evidence type="ECO:0000313" key="6">
    <source>
        <dbReference type="EMBL" id="MYM68871.1"/>
    </source>
</evidence>
<feature type="domain" description="HTH lysR-type" evidence="5">
    <location>
        <begin position="1"/>
        <end position="59"/>
    </location>
</feature>
<dbReference type="GO" id="GO:0003700">
    <property type="term" value="F:DNA-binding transcription factor activity"/>
    <property type="evidence" value="ECO:0007669"/>
    <property type="project" value="InterPro"/>
</dbReference>
<dbReference type="GO" id="GO:0003677">
    <property type="term" value="F:DNA binding"/>
    <property type="evidence" value="ECO:0007669"/>
    <property type="project" value="UniProtKB-KW"/>
</dbReference>
<dbReference type="Proteomes" id="UP000450012">
    <property type="component" value="Unassembled WGS sequence"/>
</dbReference>
<dbReference type="AlphaFoldDB" id="A0A7X4KC71"/>
<dbReference type="PROSITE" id="PS50931">
    <property type="entry name" value="HTH_LYSR"/>
    <property type="match status" value="1"/>
</dbReference>
<gene>
    <name evidence="6" type="ORF">GTP45_18810</name>
</gene>
<evidence type="ECO:0000256" key="1">
    <source>
        <dbReference type="ARBA" id="ARBA00009437"/>
    </source>
</evidence>
<dbReference type="InterPro" id="IPR058163">
    <property type="entry name" value="LysR-type_TF_proteobact-type"/>
</dbReference>
<dbReference type="FunFam" id="1.10.10.10:FF:000001">
    <property type="entry name" value="LysR family transcriptional regulator"/>
    <property type="match status" value="1"/>
</dbReference>
<dbReference type="PRINTS" id="PR00039">
    <property type="entry name" value="HTHLYSR"/>
</dbReference>
<dbReference type="RefSeq" id="WP_161015397.1">
    <property type="nucleotide sequence ID" value="NZ_WWCK01000005.1"/>
</dbReference>
<keyword evidence="4" id="KW-0804">Transcription</keyword>
<evidence type="ECO:0000313" key="7">
    <source>
        <dbReference type="Proteomes" id="UP000450012"/>
    </source>
</evidence>
<comment type="caution">
    <text evidence="6">The sequence shown here is derived from an EMBL/GenBank/DDBJ whole genome shotgun (WGS) entry which is preliminary data.</text>
</comment>
<protein>
    <submittedName>
        <fullName evidence="6">LysR family transcriptional regulator</fullName>
    </submittedName>
</protein>
<keyword evidence="2" id="KW-0805">Transcription regulation</keyword>
<keyword evidence="3" id="KW-0238">DNA-binding</keyword>
<organism evidence="6 7">
    <name type="scientific">Duganella rivi</name>
    <dbReference type="NCBI Taxonomy" id="2666083"/>
    <lineage>
        <taxon>Bacteria</taxon>
        <taxon>Pseudomonadati</taxon>
        <taxon>Pseudomonadota</taxon>
        <taxon>Betaproteobacteria</taxon>
        <taxon>Burkholderiales</taxon>
        <taxon>Oxalobacteraceae</taxon>
        <taxon>Telluria group</taxon>
        <taxon>Duganella</taxon>
    </lineage>
</organism>
<accession>A0A7X4KC71</accession>
<comment type="similarity">
    <text evidence="1">Belongs to the LysR transcriptional regulatory family.</text>
</comment>
<name>A0A7X4KC71_9BURK</name>
<dbReference type="PANTHER" id="PTHR30537:SF5">
    <property type="entry name" value="HTH-TYPE TRANSCRIPTIONAL ACTIVATOR TTDR-RELATED"/>
    <property type="match status" value="1"/>
</dbReference>
<dbReference type="Pfam" id="PF00126">
    <property type="entry name" value="HTH_1"/>
    <property type="match status" value="1"/>
</dbReference>
<dbReference type="SUPFAM" id="SSF46785">
    <property type="entry name" value="Winged helix' DNA-binding domain"/>
    <property type="match status" value="1"/>
</dbReference>
<dbReference type="PANTHER" id="PTHR30537">
    <property type="entry name" value="HTH-TYPE TRANSCRIPTIONAL REGULATOR"/>
    <property type="match status" value="1"/>
</dbReference>
<dbReference type="InterPro" id="IPR036390">
    <property type="entry name" value="WH_DNA-bd_sf"/>
</dbReference>
<dbReference type="InterPro" id="IPR005119">
    <property type="entry name" value="LysR_subst-bd"/>
</dbReference>
<evidence type="ECO:0000259" key="5">
    <source>
        <dbReference type="PROSITE" id="PS50931"/>
    </source>
</evidence>
<evidence type="ECO:0000256" key="3">
    <source>
        <dbReference type="ARBA" id="ARBA00023125"/>
    </source>
</evidence>
<dbReference type="InterPro" id="IPR000847">
    <property type="entry name" value="LysR_HTH_N"/>
</dbReference>
<evidence type="ECO:0000256" key="4">
    <source>
        <dbReference type="ARBA" id="ARBA00023163"/>
    </source>
</evidence>
<dbReference type="Pfam" id="PF03466">
    <property type="entry name" value="LysR_substrate"/>
    <property type="match status" value="1"/>
</dbReference>
<dbReference type="CDD" id="cd08422">
    <property type="entry name" value="PBP2_CrgA_like"/>
    <property type="match status" value="1"/>
</dbReference>